<comment type="caution">
    <text evidence="5">The sequence shown here is derived from an EMBL/GenBank/DDBJ whole genome shotgun (WGS) entry which is preliminary data.</text>
</comment>
<dbReference type="EMBL" id="VSSQ01001876">
    <property type="protein sequence ID" value="MPM11769.1"/>
    <property type="molecule type" value="Genomic_DNA"/>
</dbReference>
<name>A0A644X6S2_9ZZZZ</name>
<keyword evidence="3" id="KW-0029">Amino-acid transport</keyword>
<evidence type="ECO:0000256" key="3">
    <source>
        <dbReference type="ARBA" id="ARBA00022970"/>
    </source>
</evidence>
<dbReference type="CDD" id="cd19981">
    <property type="entry name" value="PBP1_ABC_HAAT-like"/>
    <property type="match status" value="1"/>
</dbReference>
<evidence type="ECO:0000256" key="2">
    <source>
        <dbReference type="ARBA" id="ARBA00022729"/>
    </source>
</evidence>
<gene>
    <name evidence="5" type="primary">braC_19</name>
    <name evidence="5" type="ORF">SDC9_58120</name>
</gene>
<dbReference type="GO" id="GO:0006865">
    <property type="term" value="P:amino acid transport"/>
    <property type="evidence" value="ECO:0007669"/>
    <property type="project" value="UniProtKB-KW"/>
</dbReference>
<protein>
    <submittedName>
        <fullName evidence="5">Leucine-, isoleucine-, valine-, threonine-, and alanine-binding protein</fullName>
    </submittedName>
</protein>
<dbReference type="AlphaFoldDB" id="A0A644X6S2"/>
<evidence type="ECO:0000256" key="1">
    <source>
        <dbReference type="ARBA" id="ARBA00022448"/>
    </source>
</evidence>
<dbReference type="InterPro" id="IPR028081">
    <property type="entry name" value="Leu-bd"/>
</dbReference>
<dbReference type="SUPFAM" id="SSF53822">
    <property type="entry name" value="Periplasmic binding protein-like I"/>
    <property type="match status" value="1"/>
</dbReference>
<evidence type="ECO:0000259" key="4">
    <source>
        <dbReference type="Pfam" id="PF13458"/>
    </source>
</evidence>
<proteinExistence type="predicted"/>
<organism evidence="5">
    <name type="scientific">bioreactor metagenome</name>
    <dbReference type="NCBI Taxonomy" id="1076179"/>
    <lineage>
        <taxon>unclassified sequences</taxon>
        <taxon>metagenomes</taxon>
        <taxon>ecological metagenomes</taxon>
    </lineage>
</organism>
<keyword evidence="1" id="KW-0813">Transport</keyword>
<dbReference type="Gene3D" id="3.40.50.2300">
    <property type="match status" value="2"/>
</dbReference>
<dbReference type="InterPro" id="IPR000709">
    <property type="entry name" value="Leu_Ile_Val-bd"/>
</dbReference>
<evidence type="ECO:0000313" key="5">
    <source>
        <dbReference type="EMBL" id="MPM11769.1"/>
    </source>
</evidence>
<keyword evidence="2" id="KW-0732">Signal</keyword>
<dbReference type="PRINTS" id="PR00337">
    <property type="entry name" value="LEUILEVALBP"/>
</dbReference>
<sequence length="383" mass="41071">MRILKTAVLALCAVLLVSSAGLAADTVKIGLLVPLTGPAAADGTSALYSVQIALDQVNAAGGVLGKKVELVYYDDRADAKEAVALAHKLIEQDKIAAFVAGSYSLPTRAVAPIFQEESIPLVAAYAIHPDVTRAGDFCFRNGFLGMVEGKAAGYTAHKLLGGKTVALLTSDNDFGRTLVIGFKEYASKYAPDLKIVSEQAYPFSEKDYKPYLSKIKELNPDVIFASGYYFQTGPLLRQARELGIQSKILGEEGADSPKLMEIAGDAAEGFHIVTNFDRDDPRPVVQGFLKEFRGRHKFEPDMVGASAYDAFMIIMDGMKTAGSTEGGKVRDAIAAVKDYNGLTGIIGGFDEIGEVVKPVQVQVVKDGLFRHFGVVNDPELIKP</sequence>
<dbReference type="InterPro" id="IPR028082">
    <property type="entry name" value="Peripla_BP_I"/>
</dbReference>
<dbReference type="InterPro" id="IPR051010">
    <property type="entry name" value="BCAA_transport"/>
</dbReference>
<feature type="domain" description="Leucine-binding protein" evidence="4">
    <location>
        <begin position="26"/>
        <end position="366"/>
    </location>
</feature>
<reference evidence="5" key="1">
    <citation type="submission" date="2019-08" db="EMBL/GenBank/DDBJ databases">
        <authorList>
            <person name="Kucharzyk K."/>
            <person name="Murdoch R.W."/>
            <person name="Higgins S."/>
            <person name="Loffler F."/>
        </authorList>
    </citation>
    <scope>NUCLEOTIDE SEQUENCE</scope>
</reference>
<accession>A0A644X6S2</accession>
<dbReference type="Pfam" id="PF13458">
    <property type="entry name" value="Peripla_BP_6"/>
    <property type="match status" value="1"/>
</dbReference>
<dbReference type="PANTHER" id="PTHR30483">
    <property type="entry name" value="LEUCINE-SPECIFIC-BINDING PROTEIN"/>
    <property type="match status" value="1"/>
</dbReference>
<dbReference type="PANTHER" id="PTHR30483:SF6">
    <property type="entry name" value="PERIPLASMIC BINDING PROTEIN OF ABC TRANSPORTER FOR NATURAL AMINO ACIDS"/>
    <property type="match status" value="1"/>
</dbReference>